<dbReference type="InterPro" id="IPR011335">
    <property type="entry name" value="Restrct_endonuc-II-like"/>
</dbReference>
<dbReference type="InterPro" id="IPR008538">
    <property type="entry name" value="Uma2"/>
</dbReference>
<organism evidence="2 3">
    <name type="scientific">Halochromatium glycolicum</name>
    <dbReference type="NCBI Taxonomy" id="85075"/>
    <lineage>
        <taxon>Bacteria</taxon>
        <taxon>Pseudomonadati</taxon>
        <taxon>Pseudomonadota</taxon>
        <taxon>Gammaproteobacteria</taxon>
        <taxon>Chromatiales</taxon>
        <taxon>Chromatiaceae</taxon>
        <taxon>Halochromatium</taxon>
    </lineage>
</organism>
<evidence type="ECO:0000313" key="3">
    <source>
        <dbReference type="Proteomes" id="UP001296776"/>
    </source>
</evidence>
<feature type="domain" description="Putative restriction endonuclease" evidence="1">
    <location>
        <begin position="12"/>
        <end position="179"/>
    </location>
</feature>
<protein>
    <recommendedName>
        <fullName evidence="1">Putative restriction endonuclease domain-containing protein</fullName>
    </recommendedName>
</protein>
<proteinExistence type="predicted"/>
<name>A0AAJ0XB31_9GAMM</name>
<dbReference type="Gene3D" id="3.90.1570.10">
    <property type="entry name" value="tt1808, chain A"/>
    <property type="match status" value="1"/>
</dbReference>
<dbReference type="EMBL" id="NRSJ01000023">
    <property type="protein sequence ID" value="MBK1705502.1"/>
    <property type="molecule type" value="Genomic_DNA"/>
</dbReference>
<reference evidence="2" key="2">
    <citation type="journal article" date="2020" name="Microorganisms">
        <title>Osmotic Adaptation and Compatible Solute Biosynthesis of Phototrophic Bacteria as Revealed from Genome Analyses.</title>
        <authorList>
            <person name="Imhoff J.F."/>
            <person name="Rahn T."/>
            <person name="Kunzel S."/>
            <person name="Keller A."/>
            <person name="Neulinger S.C."/>
        </authorList>
    </citation>
    <scope>NUCLEOTIDE SEQUENCE</scope>
    <source>
        <strain evidence="2">DSM 11080</strain>
    </source>
</reference>
<evidence type="ECO:0000259" key="1">
    <source>
        <dbReference type="Pfam" id="PF05685"/>
    </source>
</evidence>
<dbReference type="Proteomes" id="UP001296776">
    <property type="component" value="Unassembled WGS sequence"/>
</dbReference>
<dbReference type="PANTHER" id="PTHR36558:SF1">
    <property type="entry name" value="RESTRICTION ENDONUCLEASE DOMAIN-CONTAINING PROTEIN-RELATED"/>
    <property type="match status" value="1"/>
</dbReference>
<comment type="caution">
    <text evidence="2">The sequence shown here is derived from an EMBL/GenBank/DDBJ whole genome shotgun (WGS) entry which is preliminary data.</text>
</comment>
<sequence>MPTVLKDRFVPLEDYFALDSETAPERWEWRNGDVHCMTGAQPEHNIICLNVGAELRARMRGSSCRTFTSDQRIKVHAGSPYLYPDVSVACDPRYTPINGLRTLLNPMLIVEVLSASTAQDDKGTKFMQYQTIESLNEYLLVDSNEVAVLHYRKDAELWTPRLFQQASDEVELSALGIAIPLAEIYLDSGLLPS</sequence>
<gene>
    <name evidence="2" type="ORF">CKO40_13300</name>
</gene>
<dbReference type="Pfam" id="PF05685">
    <property type="entry name" value="Uma2"/>
    <property type="match status" value="1"/>
</dbReference>
<evidence type="ECO:0000313" key="2">
    <source>
        <dbReference type="EMBL" id="MBK1705502.1"/>
    </source>
</evidence>
<keyword evidence="3" id="KW-1185">Reference proteome</keyword>
<dbReference type="CDD" id="cd06260">
    <property type="entry name" value="DUF820-like"/>
    <property type="match status" value="1"/>
</dbReference>
<dbReference type="AlphaFoldDB" id="A0AAJ0XB31"/>
<reference evidence="2" key="1">
    <citation type="submission" date="2017-08" db="EMBL/GenBank/DDBJ databases">
        <authorList>
            <person name="Imhoff J.F."/>
            <person name="Rahn T."/>
            <person name="Kuenzel S."/>
            <person name="Neulinger S.C."/>
        </authorList>
    </citation>
    <scope>NUCLEOTIDE SEQUENCE</scope>
    <source>
        <strain evidence="2">DSM 11080</strain>
    </source>
</reference>
<dbReference type="SUPFAM" id="SSF52980">
    <property type="entry name" value="Restriction endonuclease-like"/>
    <property type="match status" value="1"/>
</dbReference>
<dbReference type="InterPro" id="IPR012296">
    <property type="entry name" value="Nuclease_put_TT1808"/>
</dbReference>
<accession>A0AAJ0XB31</accession>
<dbReference type="PANTHER" id="PTHR36558">
    <property type="entry name" value="GLR1098 PROTEIN"/>
    <property type="match status" value="1"/>
</dbReference>
<dbReference type="RefSeq" id="WP_200346719.1">
    <property type="nucleotide sequence ID" value="NZ_NRSJ01000023.1"/>
</dbReference>